<gene>
    <name evidence="1" type="ORF">M9H77_18436</name>
</gene>
<dbReference type="Proteomes" id="UP001060085">
    <property type="component" value="Linkage Group LG04"/>
</dbReference>
<sequence length="113" mass="12893">MYKVRSDEYQPDWMTTAQYMSFCDAWGSDAYKKRREARRGGQGPGKHTGGSRSFIEWREKMARLRTIETPKYHELKSNAEHLHIETGSSIPIGAEEAAAALFFGSFGIFRSKP</sequence>
<accession>A0ACC0B7G6</accession>
<evidence type="ECO:0000313" key="2">
    <source>
        <dbReference type="Proteomes" id="UP001060085"/>
    </source>
</evidence>
<comment type="caution">
    <text evidence="1">The sequence shown here is derived from an EMBL/GenBank/DDBJ whole genome shotgun (WGS) entry which is preliminary data.</text>
</comment>
<name>A0ACC0B7G6_CATRO</name>
<dbReference type="EMBL" id="CM044704">
    <property type="protein sequence ID" value="KAI5668583.1"/>
    <property type="molecule type" value="Genomic_DNA"/>
</dbReference>
<protein>
    <submittedName>
        <fullName evidence="1">Uncharacterized protein</fullName>
    </submittedName>
</protein>
<reference evidence="2" key="1">
    <citation type="journal article" date="2023" name="Nat. Plants">
        <title>Single-cell RNA sequencing provides a high-resolution roadmap for understanding the multicellular compartmentation of specialized metabolism.</title>
        <authorList>
            <person name="Sun S."/>
            <person name="Shen X."/>
            <person name="Li Y."/>
            <person name="Li Y."/>
            <person name="Wang S."/>
            <person name="Li R."/>
            <person name="Zhang H."/>
            <person name="Shen G."/>
            <person name="Guo B."/>
            <person name="Wei J."/>
            <person name="Xu J."/>
            <person name="St-Pierre B."/>
            <person name="Chen S."/>
            <person name="Sun C."/>
        </authorList>
    </citation>
    <scope>NUCLEOTIDE SEQUENCE [LARGE SCALE GENOMIC DNA]</scope>
</reference>
<proteinExistence type="predicted"/>
<evidence type="ECO:0000313" key="1">
    <source>
        <dbReference type="EMBL" id="KAI5668583.1"/>
    </source>
</evidence>
<keyword evidence="2" id="KW-1185">Reference proteome</keyword>
<organism evidence="1 2">
    <name type="scientific">Catharanthus roseus</name>
    <name type="common">Madagascar periwinkle</name>
    <name type="synonym">Vinca rosea</name>
    <dbReference type="NCBI Taxonomy" id="4058"/>
    <lineage>
        <taxon>Eukaryota</taxon>
        <taxon>Viridiplantae</taxon>
        <taxon>Streptophyta</taxon>
        <taxon>Embryophyta</taxon>
        <taxon>Tracheophyta</taxon>
        <taxon>Spermatophyta</taxon>
        <taxon>Magnoliopsida</taxon>
        <taxon>eudicotyledons</taxon>
        <taxon>Gunneridae</taxon>
        <taxon>Pentapetalae</taxon>
        <taxon>asterids</taxon>
        <taxon>lamiids</taxon>
        <taxon>Gentianales</taxon>
        <taxon>Apocynaceae</taxon>
        <taxon>Rauvolfioideae</taxon>
        <taxon>Vinceae</taxon>
        <taxon>Catharanthinae</taxon>
        <taxon>Catharanthus</taxon>
    </lineage>
</organism>